<proteinExistence type="predicted"/>
<evidence type="ECO:0000256" key="2">
    <source>
        <dbReference type="SAM" id="SignalP"/>
    </source>
</evidence>
<dbReference type="InterPro" id="IPR011673">
    <property type="entry name" value="DUF1615"/>
</dbReference>
<sequence>MLHRCCSLLPALLLAASLLTGCGMFGETQPDKPAAPVAASSSSSAKSSTHARPAAPRSSSSSSAPPPLPATYDLPQAITAFKRLVPARVTDASDWANDVGIAMGALRIPLTPDNVCAVVATIEQESSFSTDPEVPNLPALVKREIEVRRNRYSIPEVIVEKGLQQKSRDGRSWGARIEALRTESDVSLLYEEVSSLLPDIARKYQPENPVHTAGAMQVNVAFAEEHAKQKPYPWGRIASVRRETFTRRGGLYFGVALLLDYKVAYDHPRYRFADYNAGRFASRNAAFQQALSRISGQALALDGDLLIYEGINRPSPTPSNTQKVLESLSASLGVPRADVRRELLSEKSEAFEKTRLWQRVFLMADAAAKQTLPRFILPQIAVQSPKFKRTLTTTGYAASVEQRWNTCMARQRANHGL</sequence>
<dbReference type="Pfam" id="PF07759">
    <property type="entry name" value="DUF1615"/>
    <property type="match status" value="1"/>
</dbReference>
<feature type="compositionally biased region" description="Low complexity" evidence="1">
    <location>
        <begin position="32"/>
        <end position="63"/>
    </location>
</feature>
<gene>
    <name evidence="3" type="ORF">GCM10025770_21440</name>
</gene>
<keyword evidence="2" id="KW-0732">Signal</keyword>
<name>A0ABP9QQ20_9RHOO</name>
<evidence type="ECO:0000313" key="4">
    <source>
        <dbReference type="Proteomes" id="UP001500547"/>
    </source>
</evidence>
<dbReference type="PROSITE" id="PS51257">
    <property type="entry name" value="PROKAR_LIPOPROTEIN"/>
    <property type="match status" value="1"/>
</dbReference>
<feature type="chain" id="PRO_5046257531" evidence="2">
    <location>
        <begin position="22"/>
        <end position="417"/>
    </location>
</feature>
<evidence type="ECO:0000313" key="3">
    <source>
        <dbReference type="EMBL" id="GAA5165620.1"/>
    </source>
</evidence>
<comment type="caution">
    <text evidence="3">The sequence shown here is derived from an EMBL/GenBank/DDBJ whole genome shotgun (WGS) entry which is preliminary data.</text>
</comment>
<reference evidence="4" key="1">
    <citation type="journal article" date="2019" name="Int. J. Syst. Evol. Microbiol.">
        <title>The Global Catalogue of Microorganisms (GCM) 10K type strain sequencing project: providing services to taxonomists for standard genome sequencing and annotation.</title>
        <authorList>
            <consortium name="The Broad Institute Genomics Platform"/>
            <consortium name="The Broad Institute Genome Sequencing Center for Infectious Disease"/>
            <person name="Wu L."/>
            <person name="Ma J."/>
        </authorList>
    </citation>
    <scope>NUCLEOTIDE SEQUENCE [LARGE SCALE GENOMIC DNA]</scope>
    <source>
        <strain evidence="4">JCM 18715</strain>
    </source>
</reference>
<evidence type="ECO:0000256" key="1">
    <source>
        <dbReference type="SAM" id="MobiDB-lite"/>
    </source>
</evidence>
<organism evidence="3 4">
    <name type="scientific">Viridibacterium curvum</name>
    <dbReference type="NCBI Taxonomy" id="1101404"/>
    <lineage>
        <taxon>Bacteria</taxon>
        <taxon>Pseudomonadati</taxon>
        <taxon>Pseudomonadota</taxon>
        <taxon>Betaproteobacteria</taxon>
        <taxon>Rhodocyclales</taxon>
        <taxon>Rhodocyclaceae</taxon>
        <taxon>Viridibacterium</taxon>
    </lineage>
</organism>
<feature type="region of interest" description="Disordered" evidence="1">
    <location>
        <begin position="31"/>
        <end position="69"/>
    </location>
</feature>
<keyword evidence="4" id="KW-1185">Reference proteome</keyword>
<accession>A0ABP9QQ20</accession>
<feature type="signal peptide" evidence="2">
    <location>
        <begin position="1"/>
        <end position="21"/>
    </location>
</feature>
<protein>
    <submittedName>
        <fullName evidence="3">DUF1615 domain-containing protein</fullName>
    </submittedName>
</protein>
<dbReference type="EMBL" id="BAABLD010000008">
    <property type="protein sequence ID" value="GAA5165620.1"/>
    <property type="molecule type" value="Genomic_DNA"/>
</dbReference>
<dbReference type="RefSeq" id="WP_345532942.1">
    <property type="nucleotide sequence ID" value="NZ_BAABLD010000008.1"/>
</dbReference>
<dbReference type="Proteomes" id="UP001500547">
    <property type="component" value="Unassembled WGS sequence"/>
</dbReference>